<name>A0ABS8VZ02_DATST</name>
<evidence type="ECO:0000313" key="1">
    <source>
        <dbReference type="EMBL" id="MCE2055274.1"/>
    </source>
</evidence>
<dbReference type="EMBL" id="JACEIK010006215">
    <property type="protein sequence ID" value="MCE2055274.1"/>
    <property type="molecule type" value="Genomic_DNA"/>
</dbReference>
<reference evidence="1 2" key="1">
    <citation type="journal article" date="2021" name="BMC Genomics">
        <title>Datura genome reveals duplications of psychoactive alkaloid biosynthetic genes and high mutation rate following tissue culture.</title>
        <authorList>
            <person name="Rajewski A."/>
            <person name="Carter-House D."/>
            <person name="Stajich J."/>
            <person name="Litt A."/>
        </authorList>
    </citation>
    <scope>NUCLEOTIDE SEQUENCE [LARGE SCALE GENOMIC DNA]</scope>
    <source>
        <strain evidence="1">AR-01</strain>
    </source>
</reference>
<dbReference type="InterPro" id="IPR036408">
    <property type="entry name" value="PSI_PsaA/B_sf"/>
</dbReference>
<sequence>MYFHGSRFSNYEAWLSDPTHSGPSAQIWRASGITSELQLYCTTIGALVLKHNELGVVGRKREDWAWDKL</sequence>
<feature type="non-terminal residue" evidence="1">
    <location>
        <position position="69"/>
    </location>
</feature>
<keyword evidence="2" id="KW-1185">Reference proteome</keyword>
<organism evidence="1 2">
    <name type="scientific">Datura stramonium</name>
    <name type="common">Jimsonweed</name>
    <name type="synonym">Common thornapple</name>
    <dbReference type="NCBI Taxonomy" id="4076"/>
    <lineage>
        <taxon>Eukaryota</taxon>
        <taxon>Viridiplantae</taxon>
        <taxon>Streptophyta</taxon>
        <taxon>Embryophyta</taxon>
        <taxon>Tracheophyta</taxon>
        <taxon>Spermatophyta</taxon>
        <taxon>Magnoliopsida</taxon>
        <taxon>eudicotyledons</taxon>
        <taxon>Gunneridae</taxon>
        <taxon>Pentapetalae</taxon>
        <taxon>asterids</taxon>
        <taxon>lamiids</taxon>
        <taxon>Solanales</taxon>
        <taxon>Solanaceae</taxon>
        <taxon>Solanoideae</taxon>
        <taxon>Datureae</taxon>
        <taxon>Datura</taxon>
    </lineage>
</organism>
<proteinExistence type="predicted"/>
<gene>
    <name evidence="1" type="ORF">HAX54_042319</name>
</gene>
<accession>A0ABS8VZ02</accession>
<dbReference type="Gene3D" id="1.20.1130.10">
    <property type="entry name" value="Photosystem I PsaA/PsaB"/>
    <property type="match status" value="1"/>
</dbReference>
<dbReference type="Proteomes" id="UP000823775">
    <property type="component" value="Unassembled WGS sequence"/>
</dbReference>
<evidence type="ECO:0000313" key="2">
    <source>
        <dbReference type="Proteomes" id="UP000823775"/>
    </source>
</evidence>
<protein>
    <submittedName>
        <fullName evidence="1">Uncharacterized protein</fullName>
    </submittedName>
</protein>
<comment type="caution">
    <text evidence="1">The sequence shown here is derived from an EMBL/GenBank/DDBJ whole genome shotgun (WGS) entry which is preliminary data.</text>
</comment>
<dbReference type="SUPFAM" id="SSF81558">
    <property type="entry name" value="Photosystem I subunits PsaA/PsaB"/>
    <property type="match status" value="1"/>
</dbReference>